<reference evidence="3 4" key="1">
    <citation type="submission" date="2015-05" db="EMBL/GenBank/DDBJ databases">
        <title>Genome sequence of Mycobacterium haemophilum.</title>
        <authorList>
            <person name="Greninger A.L."/>
            <person name="Cunningham G."/>
            <person name="Miller S."/>
        </authorList>
    </citation>
    <scope>NUCLEOTIDE SEQUENCE [LARGE SCALE GENOMIC DNA]</scope>
    <source>
        <strain evidence="4">UC1</strain>
    </source>
</reference>
<dbReference type="CDD" id="cd05929">
    <property type="entry name" value="BACL_like"/>
    <property type="match status" value="1"/>
</dbReference>
<dbReference type="Gene3D" id="3.30.300.30">
    <property type="match status" value="1"/>
</dbReference>
<dbReference type="InterPro" id="IPR000873">
    <property type="entry name" value="AMP-dep_synth/lig_dom"/>
</dbReference>
<dbReference type="SUPFAM" id="SSF56801">
    <property type="entry name" value="Acetyl-CoA synthetase-like"/>
    <property type="match status" value="1"/>
</dbReference>
<dbReference type="STRING" id="1202450.B586_01275"/>
<dbReference type="InterPro" id="IPR020845">
    <property type="entry name" value="AMP-binding_CS"/>
</dbReference>
<gene>
    <name evidence="3" type="ORF">ABH38_11165</name>
</gene>
<protein>
    <submittedName>
        <fullName evidence="3">Acyl-CoA synthetase</fullName>
    </submittedName>
</protein>
<dbReference type="PATRIC" id="fig|29311.18.peg.3770"/>
<dbReference type="Pfam" id="PF13193">
    <property type="entry name" value="AMP-binding_C"/>
    <property type="match status" value="1"/>
</dbReference>
<evidence type="ECO:0000259" key="2">
    <source>
        <dbReference type="Pfam" id="PF13193"/>
    </source>
</evidence>
<organism evidence="3 4">
    <name type="scientific">Mycobacterium haemophilum</name>
    <dbReference type="NCBI Taxonomy" id="29311"/>
    <lineage>
        <taxon>Bacteria</taxon>
        <taxon>Bacillati</taxon>
        <taxon>Actinomycetota</taxon>
        <taxon>Actinomycetes</taxon>
        <taxon>Mycobacteriales</taxon>
        <taxon>Mycobacteriaceae</taxon>
        <taxon>Mycobacterium</taxon>
    </lineage>
</organism>
<dbReference type="OrthoDB" id="9803968at2"/>
<evidence type="ECO:0000259" key="1">
    <source>
        <dbReference type="Pfam" id="PF00501"/>
    </source>
</evidence>
<sequence length="513" mass="56417">MQIRQHISGQQGANKPAVIVHPSGTVITFDDLEARANRLAHRFRQAGLREGDTVAILMENNEHIHAVMWAARRSGLYYTPINTHLTPPEVAYIVDNSSAKAIIGSAALRATCQQLAEHLPDGLPHLVMIAGADPHGDLAGWERYPECVADQPDTPIDDEREGDLLQYSSGTTGRPKGIKRELPHVAPDAAPGMMSALLDFWMDRDSVYLSPAPIYHTAPAVWSMSVQAAGVTTVVMENFDPQGTLDAIARYRVTHGQFVPAMFVRMLKLPEDVRNSYDISSLKRVIHAAAPCPVDIKRKMMDWWGPIIDEYYASAEAIGSTLITAEDWLAHPGSVGKPMLGAVHILGPDGSQLPPGQPGEIFFEGGYPFEYLNDSSKTAASRDQHGWVTVGDVGYLDDQGYLFLTDRRHHTIISGGVNIYPQEAENLLVTHAKVLDAAVFGVPDEEMGQHVMAVVQTVDPADATDQFSDELLAWLRDRLAHFKCPRSITFEAQLPRTDSGKLYKNELVEKYSG</sequence>
<dbReference type="Pfam" id="PF00501">
    <property type="entry name" value="AMP-binding"/>
    <property type="match status" value="1"/>
</dbReference>
<dbReference type="Proteomes" id="UP000036334">
    <property type="component" value="Unassembled WGS sequence"/>
</dbReference>
<accession>A0A0I9TTR5</accession>
<dbReference type="Gene3D" id="3.40.50.12780">
    <property type="entry name" value="N-terminal domain of ligase-like"/>
    <property type="match status" value="1"/>
</dbReference>
<name>A0A0I9TTR5_9MYCO</name>
<feature type="domain" description="AMP-dependent synthetase/ligase" evidence="1">
    <location>
        <begin position="10"/>
        <end position="365"/>
    </location>
</feature>
<dbReference type="InterPro" id="IPR025110">
    <property type="entry name" value="AMP-bd_C"/>
</dbReference>
<dbReference type="RefSeq" id="WP_047314435.1">
    <property type="nucleotide sequence ID" value="NZ_LDPQ01000006.1"/>
</dbReference>
<feature type="domain" description="AMP-binding enzyme C-terminal" evidence="2">
    <location>
        <begin position="423"/>
        <end position="501"/>
    </location>
</feature>
<proteinExistence type="predicted"/>
<dbReference type="AlphaFoldDB" id="A0A0I9TTR5"/>
<keyword evidence="4" id="KW-1185">Reference proteome</keyword>
<dbReference type="EMBL" id="LDPR01000008">
    <property type="protein sequence ID" value="KLO36540.1"/>
    <property type="molecule type" value="Genomic_DNA"/>
</dbReference>
<dbReference type="PANTHER" id="PTHR24096:SF323">
    <property type="entry name" value="BLR3536 PROTEIN"/>
    <property type="match status" value="1"/>
</dbReference>
<evidence type="ECO:0000313" key="4">
    <source>
        <dbReference type="Proteomes" id="UP000036334"/>
    </source>
</evidence>
<dbReference type="InterPro" id="IPR042099">
    <property type="entry name" value="ANL_N_sf"/>
</dbReference>
<evidence type="ECO:0000313" key="3">
    <source>
        <dbReference type="EMBL" id="KLO36540.1"/>
    </source>
</evidence>
<dbReference type="GO" id="GO:0016405">
    <property type="term" value="F:CoA-ligase activity"/>
    <property type="evidence" value="ECO:0007669"/>
    <property type="project" value="TreeGrafter"/>
</dbReference>
<dbReference type="PANTHER" id="PTHR24096">
    <property type="entry name" value="LONG-CHAIN-FATTY-ACID--COA LIGASE"/>
    <property type="match status" value="1"/>
</dbReference>
<dbReference type="PROSITE" id="PS00455">
    <property type="entry name" value="AMP_BINDING"/>
    <property type="match status" value="1"/>
</dbReference>
<comment type="caution">
    <text evidence="3">The sequence shown here is derived from an EMBL/GenBank/DDBJ whole genome shotgun (WGS) entry which is preliminary data.</text>
</comment>
<dbReference type="InterPro" id="IPR045851">
    <property type="entry name" value="AMP-bd_C_sf"/>
</dbReference>
<dbReference type="NCBIfam" id="NF038341">
    <property type="entry name" value="ligase_FadD4"/>
    <property type="match status" value="1"/>
</dbReference>